<proteinExistence type="predicted"/>
<feature type="non-terminal residue" evidence="1">
    <location>
        <position position="32"/>
    </location>
</feature>
<comment type="caution">
    <text evidence="1">The sequence shown here is derived from an EMBL/GenBank/DDBJ whole genome shotgun (WGS) entry which is preliminary data.</text>
</comment>
<evidence type="ECO:0000313" key="1">
    <source>
        <dbReference type="EMBL" id="GAF99930.1"/>
    </source>
</evidence>
<organism evidence="1">
    <name type="scientific">marine sediment metagenome</name>
    <dbReference type="NCBI Taxonomy" id="412755"/>
    <lineage>
        <taxon>unclassified sequences</taxon>
        <taxon>metagenomes</taxon>
        <taxon>ecological metagenomes</taxon>
    </lineage>
</organism>
<dbReference type="EMBL" id="BARS01027599">
    <property type="protein sequence ID" value="GAF99930.1"/>
    <property type="molecule type" value="Genomic_DNA"/>
</dbReference>
<gene>
    <name evidence="1" type="ORF">S01H1_43328</name>
</gene>
<reference evidence="1" key="1">
    <citation type="journal article" date="2014" name="Front. Microbiol.">
        <title>High frequency of phylogenetically diverse reductive dehalogenase-homologous genes in deep subseafloor sedimentary metagenomes.</title>
        <authorList>
            <person name="Kawai M."/>
            <person name="Futagami T."/>
            <person name="Toyoda A."/>
            <person name="Takaki Y."/>
            <person name="Nishi S."/>
            <person name="Hori S."/>
            <person name="Arai W."/>
            <person name="Tsubouchi T."/>
            <person name="Morono Y."/>
            <person name="Uchiyama I."/>
            <person name="Ito T."/>
            <person name="Fujiyama A."/>
            <person name="Inagaki F."/>
            <person name="Takami H."/>
        </authorList>
    </citation>
    <scope>NUCLEOTIDE SEQUENCE</scope>
    <source>
        <strain evidence="1">Expedition CK06-06</strain>
    </source>
</reference>
<name>X0VHB5_9ZZZZ</name>
<protein>
    <submittedName>
        <fullName evidence="1">Uncharacterized protein</fullName>
    </submittedName>
</protein>
<sequence length="32" mass="3812">MLNYKEISKNIQQVIIDNPKTPTEKLIWLNIN</sequence>
<accession>X0VHB5</accession>
<dbReference type="AlphaFoldDB" id="X0VHB5"/>